<keyword evidence="2" id="KW-1185">Reference proteome</keyword>
<dbReference type="Proteomes" id="UP000654345">
    <property type="component" value="Unassembled WGS sequence"/>
</dbReference>
<dbReference type="EMBL" id="BNJG01000002">
    <property type="protein sequence ID" value="GHO57860.1"/>
    <property type="molecule type" value="Genomic_DNA"/>
</dbReference>
<accession>A0ABQ3UZR9</accession>
<evidence type="ECO:0000313" key="1">
    <source>
        <dbReference type="EMBL" id="GHO57860.1"/>
    </source>
</evidence>
<name>A0ABQ3UZR9_9CHLR</name>
<evidence type="ECO:0000313" key="2">
    <source>
        <dbReference type="Proteomes" id="UP000654345"/>
    </source>
</evidence>
<proteinExistence type="predicted"/>
<dbReference type="RefSeq" id="WP_236038535.1">
    <property type="nucleotide sequence ID" value="NZ_BNJG01000002.1"/>
</dbReference>
<reference evidence="1 2" key="1">
    <citation type="journal article" date="2021" name="Int. J. Syst. Evol. Microbiol.">
        <title>Reticulibacter mediterranei gen. nov., sp. nov., within the new family Reticulibacteraceae fam. nov., and Ktedonospora formicarum gen. nov., sp. nov., Ktedonobacter robiniae sp. nov., Dictyobacter formicarum sp. nov. and Dictyobacter arantiisoli sp. nov., belonging to the class Ktedonobacteria.</title>
        <authorList>
            <person name="Yabe S."/>
            <person name="Zheng Y."/>
            <person name="Wang C.M."/>
            <person name="Sakai Y."/>
            <person name="Abe K."/>
            <person name="Yokota A."/>
            <person name="Donadio S."/>
            <person name="Cavaletti L."/>
            <person name="Monciardini P."/>
        </authorList>
    </citation>
    <scope>NUCLEOTIDE SEQUENCE [LARGE SCALE GENOMIC DNA]</scope>
    <source>
        <strain evidence="1 2">SOSP1-30</strain>
    </source>
</reference>
<gene>
    <name evidence="1" type="ORF">KSB_63350</name>
</gene>
<comment type="caution">
    <text evidence="1">The sequence shown here is derived from an EMBL/GenBank/DDBJ whole genome shotgun (WGS) entry which is preliminary data.</text>
</comment>
<sequence>MQGTTSRFGEAPTTFLDIWRWGQELERLHARIAPHFVRPEPRRRALAYLKGIVCLKFLF</sequence>
<protein>
    <recommendedName>
        <fullName evidence="3">Transposase</fullName>
    </recommendedName>
</protein>
<evidence type="ECO:0008006" key="3">
    <source>
        <dbReference type="Google" id="ProtNLM"/>
    </source>
</evidence>
<organism evidence="1 2">
    <name type="scientific">Ktedonobacter robiniae</name>
    <dbReference type="NCBI Taxonomy" id="2778365"/>
    <lineage>
        <taxon>Bacteria</taxon>
        <taxon>Bacillati</taxon>
        <taxon>Chloroflexota</taxon>
        <taxon>Ktedonobacteria</taxon>
        <taxon>Ktedonobacterales</taxon>
        <taxon>Ktedonobacteraceae</taxon>
        <taxon>Ktedonobacter</taxon>
    </lineage>
</organism>